<comment type="caution">
    <text evidence="4">The sequence shown here is derived from an EMBL/GenBank/DDBJ whole genome shotgun (WGS) entry which is preliminary data.</text>
</comment>
<dbReference type="PANTHER" id="PTHR48060:SF21">
    <property type="entry name" value="L DOMAIN-LIKE PROTEIN"/>
    <property type="match status" value="1"/>
</dbReference>
<feature type="transmembrane region" description="Helical" evidence="3">
    <location>
        <begin position="78"/>
        <end position="100"/>
    </location>
</feature>
<dbReference type="Gene3D" id="3.80.10.10">
    <property type="entry name" value="Ribonuclease Inhibitor"/>
    <property type="match status" value="2"/>
</dbReference>
<dbReference type="SUPFAM" id="SSF52047">
    <property type="entry name" value="RNI-like"/>
    <property type="match status" value="1"/>
</dbReference>
<protein>
    <recommendedName>
        <fullName evidence="6">L domain-like protein</fullName>
    </recommendedName>
</protein>
<dbReference type="OrthoDB" id="48847at2759"/>
<evidence type="ECO:0000256" key="1">
    <source>
        <dbReference type="ARBA" id="ARBA00022729"/>
    </source>
</evidence>
<keyword evidence="1" id="KW-0732">Signal</keyword>
<dbReference type="InterPro" id="IPR001611">
    <property type="entry name" value="Leu-rich_rpt"/>
</dbReference>
<dbReference type="InterPro" id="IPR032675">
    <property type="entry name" value="LRR_dom_sf"/>
</dbReference>
<evidence type="ECO:0000313" key="4">
    <source>
        <dbReference type="EMBL" id="GAX23857.1"/>
    </source>
</evidence>
<reference evidence="4 5" key="1">
    <citation type="journal article" date="2015" name="Plant Cell">
        <title>Oil accumulation by the oleaginous diatom Fistulifera solaris as revealed by the genome and transcriptome.</title>
        <authorList>
            <person name="Tanaka T."/>
            <person name="Maeda Y."/>
            <person name="Veluchamy A."/>
            <person name="Tanaka M."/>
            <person name="Abida H."/>
            <person name="Marechal E."/>
            <person name="Bowler C."/>
            <person name="Muto M."/>
            <person name="Sunaga Y."/>
            <person name="Tanaka M."/>
            <person name="Yoshino T."/>
            <person name="Taniguchi T."/>
            <person name="Fukuda Y."/>
            <person name="Nemoto M."/>
            <person name="Matsumoto M."/>
            <person name="Wong P.S."/>
            <person name="Aburatani S."/>
            <person name="Fujibuchi W."/>
        </authorList>
    </citation>
    <scope>NUCLEOTIDE SEQUENCE [LARGE SCALE GENOMIC DNA]</scope>
    <source>
        <strain evidence="4 5">JPCC DA0580</strain>
    </source>
</reference>
<organism evidence="4 5">
    <name type="scientific">Fistulifera solaris</name>
    <name type="common">Oleaginous diatom</name>
    <dbReference type="NCBI Taxonomy" id="1519565"/>
    <lineage>
        <taxon>Eukaryota</taxon>
        <taxon>Sar</taxon>
        <taxon>Stramenopiles</taxon>
        <taxon>Ochrophyta</taxon>
        <taxon>Bacillariophyta</taxon>
        <taxon>Bacillariophyceae</taxon>
        <taxon>Bacillariophycidae</taxon>
        <taxon>Naviculales</taxon>
        <taxon>Naviculaceae</taxon>
        <taxon>Fistulifera</taxon>
    </lineage>
</organism>
<dbReference type="FunFam" id="3.80.10.10:FF:000383">
    <property type="entry name" value="Leucine-rich repeat receptor protein kinase EMS1"/>
    <property type="match status" value="1"/>
</dbReference>
<dbReference type="EMBL" id="BDSP01000204">
    <property type="protein sequence ID" value="GAX23857.1"/>
    <property type="molecule type" value="Genomic_DNA"/>
</dbReference>
<keyword evidence="3" id="KW-1133">Transmembrane helix</keyword>
<evidence type="ECO:0000313" key="5">
    <source>
        <dbReference type="Proteomes" id="UP000198406"/>
    </source>
</evidence>
<dbReference type="Pfam" id="PF00560">
    <property type="entry name" value="LRR_1"/>
    <property type="match status" value="1"/>
</dbReference>
<sequence>MSETGWLDEDEVNLSANAFAERDSCFQDVPDRKADSPTIHELETTEGVTEFDDLHLNQGLDAIVRVDSQRKRRRVGAIPLYCILMGVIAVVAITTMGIMLPKSNNNDTSEPRTVQSNEEQVTEIQKALVEQGILNENDSVEPGSPRYKAIQFVAVHSESVSQSDSPSQEINSYAFIARYVIALTLYTLRGPWFTINSPICSLFHKQGEPLSGIRCDEKGHPTSLNLGTYSFPLEQLKFTKSSFFELVGLAEGQALSGQIPTEFGLLTSVQHLNFVNNSLDGSIPSELCKLDQLLSLKLGWNKLRGTVPECMGQMESLQLLNLNFNDLGGSLPEKSFRNLHEMYINANNFTQSLPDLVGNMSKLVGFSARDNNFYGNVASAFDRHAESLVFLDLGSNRRLGGQFPQSLLTNAPNLEYLSIGNNAIEGRLPWNIPQNDKLKVLSVYSNRMKGMIPPSIANLTSLTQFIASDNQFSGPLPSKLPTGLAALFLSGNPFSPGPIPEEWASLQRMIAFRMRRTRRNGNLPAWVGQNWTELTLLDIGANNFEGSIPASWGKLPQLEYLFLNGNAQVSGGVPESFATSSWKKVVVYQTNVTGNWEFACPKTDPEPAVLGTHIDKCSCCVLCDEWTCAKEFIDRTDKTVNWVYRNYLGV</sequence>
<name>A0A1Z5KC91_FISSO</name>
<dbReference type="InterPro" id="IPR053211">
    <property type="entry name" value="DNA_repair-toleration"/>
</dbReference>
<keyword evidence="2" id="KW-0677">Repeat</keyword>
<proteinExistence type="predicted"/>
<keyword evidence="3" id="KW-0812">Transmembrane</keyword>
<dbReference type="PANTHER" id="PTHR48060">
    <property type="entry name" value="DNA DAMAGE-REPAIR/TOLERATION PROTEIN DRT100"/>
    <property type="match status" value="1"/>
</dbReference>
<dbReference type="AlphaFoldDB" id="A0A1Z5KC91"/>
<dbReference type="Proteomes" id="UP000198406">
    <property type="component" value="Unassembled WGS sequence"/>
</dbReference>
<accession>A0A1Z5KC91</accession>
<keyword evidence="5" id="KW-1185">Reference proteome</keyword>
<evidence type="ECO:0000256" key="3">
    <source>
        <dbReference type="SAM" id="Phobius"/>
    </source>
</evidence>
<keyword evidence="3" id="KW-0472">Membrane</keyword>
<gene>
    <name evidence="4" type="ORF">FisN_20Hh063</name>
</gene>
<evidence type="ECO:0000256" key="2">
    <source>
        <dbReference type="ARBA" id="ARBA00022737"/>
    </source>
</evidence>
<evidence type="ECO:0008006" key="6">
    <source>
        <dbReference type="Google" id="ProtNLM"/>
    </source>
</evidence>
<dbReference type="InParanoid" id="A0A1Z5KC91"/>